<feature type="binding site" evidence="5">
    <location>
        <position position="197"/>
    </location>
    <ligand>
        <name>Ca(2+)</name>
        <dbReference type="ChEBI" id="CHEBI:29108"/>
    </ligand>
</feature>
<keyword evidence="5" id="KW-0479">Metal-binding</keyword>
<dbReference type="PANTHER" id="PTHR34218">
    <property type="entry name" value="PEPTIDASE S45 PENICILLIN AMIDASE"/>
    <property type="match status" value="1"/>
</dbReference>
<protein>
    <submittedName>
        <fullName evidence="7">Penicillin amidase</fullName>
        <ecNumber evidence="7">3.5.1.11</ecNumber>
    </submittedName>
</protein>
<evidence type="ECO:0000256" key="3">
    <source>
        <dbReference type="ARBA" id="ARBA00023145"/>
    </source>
</evidence>
<dbReference type="InterPro" id="IPR014395">
    <property type="entry name" value="Pen/GL7ACA/AHL_acylase"/>
</dbReference>
<dbReference type="InterPro" id="IPR029055">
    <property type="entry name" value="Ntn_hydrolases_N"/>
</dbReference>
<dbReference type="InterPro" id="IPR043146">
    <property type="entry name" value="Penicillin_amidase_N_B-knob"/>
</dbReference>
<comment type="similarity">
    <text evidence="1">Belongs to the peptidase S45 family.</text>
</comment>
<dbReference type="Gene3D" id="1.10.1400.10">
    <property type="match status" value="1"/>
</dbReference>
<dbReference type="GO" id="GO:0017000">
    <property type="term" value="P:antibiotic biosynthetic process"/>
    <property type="evidence" value="ECO:0007669"/>
    <property type="project" value="InterPro"/>
</dbReference>
<dbReference type="PANTHER" id="PTHR34218:SF4">
    <property type="entry name" value="ACYL-HOMOSERINE LACTONE ACYLASE QUIP"/>
    <property type="match status" value="1"/>
</dbReference>
<keyword evidence="3" id="KW-0865">Zymogen</keyword>
<name>A0A7W5JYR9_9ACTN</name>
<evidence type="ECO:0000313" key="7">
    <source>
        <dbReference type="EMBL" id="MBB3328631.1"/>
    </source>
</evidence>
<dbReference type="SUPFAM" id="SSF56235">
    <property type="entry name" value="N-terminal nucleophile aminohydrolases (Ntn hydrolases)"/>
    <property type="match status" value="1"/>
</dbReference>
<evidence type="ECO:0000313" key="8">
    <source>
        <dbReference type="Proteomes" id="UP000565572"/>
    </source>
</evidence>
<dbReference type="GO" id="GO:0008953">
    <property type="term" value="F:penicillin amidase activity"/>
    <property type="evidence" value="ECO:0007669"/>
    <property type="project" value="UniProtKB-EC"/>
</dbReference>
<gene>
    <name evidence="7" type="ORF">FHX39_003575</name>
</gene>
<dbReference type="CDD" id="cd03747">
    <property type="entry name" value="Ntn_PGA_like"/>
    <property type="match status" value="1"/>
</dbReference>
<feature type="binding site" evidence="5">
    <location>
        <position position="368"/>
    </location>
    <ligand>
        <name>Ca(2+)</name>
        <dbReference type="ChEBI" id="CHEBI:29108"/>
    </ligand>
</feature>
<organism evidence="7 8">
    <name type="scientific">Microlunatus antarcticus</name>
    <dbReference type="NCBI Taxonomy" id="53388"/>
    <lineage>
        <taxon>Bacteria</taxon>
        <taxon>Bacillati</taxon>
        <taxon>Actinomycetota</taxon>
        <taxon>Actinomycetes</taxon>
        <taxon>Propionibacteriales</taxon>
        <taxon>Propionibacteriaceae</taxon>
        <taxon>Microlunatus</taxon>
    </lineage>
</organism>
<keyword evidence="5" id="KW-0106">Calcium</keyword>
<accession>A0A7W5JYR9</accession>
<dbReference type="EC" id="3.5.1.11" evidence="7"/>
<evidence type="ECO:0000256" key="6">
    <source>
        <dbReference type="SAM" id="MobiDB-lite"/>
    </source>
</evidence>
<evidence type="ECO:0000256" key="1">
    <source>
        <dbReference type="ARBA" id="ARBA00006586"/>
    </source>
</evidence>
<feature type="binding site" evidence="5">
    <location>
        <position position="365"/>
    </location>
    <ligand>
        <name>Ca(2+)</name>
        <dbReference type="ChEBI" id="CHEBI:29108"/>
    </ligand>
</feature>
<dbReference type="RefSeq" id="WP_183340605.1">
    <property type="nucleotide sequence ID" value="NZ_JACHZG010000001.1"/>
</dbReference>
<evidence type="ECO:0000256" key="4">
    <source>
        <dbReference type="PIRSR" id="PIRSR001227-1"/>
    </source>
</evidence>
<evidence type="ECO:0000256" key="2">
    <source>
        <dbReference type="ARBA" id="ARBA00022801"/>
    </source>
</evidence>
<comment type="caution">
    <text evidence="7">The sequence shown here is derived from an EMBL/GenBank/DDBJ whole genome shotgun (WGS) entry which is preliminary data.</text>
</comment>
<dbReference type="Gene3D" id="1.10.439.10">
    <property type="entry name" value="Penicillin Amidohydrolase, domain 1"/>
    <property type="match status" value="1"/>
</dbReference>
<dbReference type="InterPro" id="IPR023343">
    <property type="entry name" value="Penicillin_amidase_dom1"/>
</dbReference>
<dbReference type="InterPro" id="IPR002692">
    <property type="entry name" value="S45"/>
</dbReference>
<reference evidence="7 8" key="1">
    <citation type="submission" date="2020-08" db="EMBL/GenBank/DDBJ databases">
        <title>Sequencing the genomes of 1000 actinobacteria strains.</title>
        <authorList>
            <person name="Klenk H.-P."/>
        </authorList>
    </citation>
    <scope>NUCLEOTIDE SEQUENCE [LARGE SCALE GENOMIC DNA]</scope>
    <source>
        <strain evidence="7 8">DSM 11053</strain>
    </source>
</reference>
<keyword evidence="8" id="KW-1185">Reference proteome</keyword>
<dbReference type="Gene3D" id="3.60.20.10">
    <property type="entry name" value="Glutamine Phosphoribosylpyrophosphate, subunit 1, domain 1"/>
    <property type="match status" value="1"/>
</dbReference>
<dbReference type="Gene3D" id="2.30.120.10">
    <property type="match status" value="1"/>
</dbReference>
<feature type="active site" description="Nucleophile" evidence="4">
    <location>
        <position position="287"/>
    </location>
</feature>
<dbReference type="Proteomes" id="UP000565572">
    <property type="component" value="Unassembled WGS sequence"/>
</dbReference>
<dbReference type="Pfam" id="PF01804">
    <property type="entry name" value="Penicil_amidase"/>
    <property type="match status" value="1"/>
</dbReference>
<dbReference type="GO" id="GO:0046872">
    <property type="term" value="F:metal ion binding"/>
    <property type="evidence" value="ECO:0007669"/>
    <property type="project" value="UniProtKB-KW"/>
</dbReference>
<comment type="cofactor">
    <cofactor evidence="5">
        <name>Ca(2+)</name>
        <dbReference type="ChEBI" id="CHEBI:29108"/>
    </cofactor>
    <text evidence="5">Binds 1 Ca(2+) ion per dimer.</text>
</comment>
<dbReference type="InterPro" id="IPR043147">
    <property type="entry name" value="Penicillin_amidase_A-knob"/>
</dbReference>
<dbReference type="EMBL" id="JACHZG010000001">
    <property type="protein sequence ID" value="MBB3328631.1"/>
    <property type="molecule type" value="Genomic_DNA"/>
</dbReference>
<proteinExistence type="inferred from homology"/>
<feature type="region of interest" description="Disordered" evidence="6">
    <location>
        <begin position="406"/>
        <end position="425"/>
    </location>
</feature>
<dbReference type="AlphaFoldDB" id="A0A7W5JYR9"/>
<keyword evidence="2 7" id="KW-0378">Hydrolase</keyword>
<dbReference type="PIRSF" id="PIRSF001227">
    <property type="entry name" value="Pen_acylase"/>
    <property type="match status" value="1"/>
</dbReference>
<sequence length="843" mass="89767">MRSLPRWLVYALVVVVLAAGGVLSAGTAAVRSPLPQLDGEVTLPGLNDRVTVLREGHGVPQVYADQPEDLFEAQGYLAAQDRFYEMDLRRHAAAGRLSELFGASQVATDTYVRTLGFRRTAEAELALQSPSTRRYLDAYASGVNAYLRGRSLGQISLEYTLLQLRGRDAQPEEWSAVDSLAVLKVFGWQLGSNAGAEAVQAQVVSAVGPDRAADLSPDHPLPGMEPVVESGTVVGKVFDPAAGTSAGAPRSTAVPAVPAAASGAVAGARRAQETLTGLFGSGEAIGSNSWVVSGAHTASGAPMLSNDPHLDTAIPSPLAQVGLHCTTVAAQCPFDVTGFSITGMPGVVIGRNASIAWGLTTSYADVADLYLEDVVDGAARVGEAYEPLTVRTEELRVAGEDDPRTITVRSSRHGPLLSDADPSTAAAGRVPGGPADGYAVALAWTGSTPGRSMDAIFGFDAASGWTPFRTAAALLGVPSQNLVYADVQGNIGYQLPGQIPIRRAGDGRTPVPGWDTAYDWDGTIPFAQLPYAENPASGIIVAANNQVIGARYPYVLGSDYSYGWRSQEIHDRLAGAKGLTPDAGEQIFYDERVRFAATLVPELLRVRVDDGFVREGQQTLVGWDYTMSADSAAAAYFAVVAHDLKKLVLADQLAPELWPQGEDRWYAVLDRLLQEPDNPWWDDASTPQVEHRDDVLLSALTLARKEATSLMSRDPGRWAWGRIHHVRLRNQTLGSSGFAPVEALFNREDDAVGGSGTTVKALGFDDQVPYGVTQGSAMRMLVDLGAADSGRWVNQSGASGHPFGPYYEDQAELWVADRTWPMLLTRNAVAAQTQHTLVLKPDG</sequence>
<evidence type="ECO:0000256" key="5">
    <source>
        <dbReference type="PIRSR" id="PIRSR001227-2"/>
    </source>
</evidence>